<accession>A0A0R2IPA2</accession>
<evidence type="ECO:0000256" key="2">
    <source>
        <dbReference type="SAM" id="Phobius"/>
    </source>
</evidence>
<name>A0A0R2IPA2_9LACO</name>
<keyword evidence="5" id="KW-1185">Reference proteome</keyword>
<feature type="transmembrane region" description="Helical" evidence="2">
    <location>
        <begin position="107"/>
        <end position="128"/>
    </location>
</feature>
<dbReference type="PANTHER" id="PTHR46558:SF13">
    <property type="entry name" value="HTH-TYPE TRANSCRIPTIONAL REGULATOR IMMR"/>
    <property type="match status" value="1"/>
</dbReference>
<dbReference type="GO" id="GO:0003677">
    <property type="term" value="F:DNA binding"/>
    <property type="evidence" value="ECO:0007669"/>
    <property type="project" value="UniProtKB-KW"/>
</dbReference>
<dbReference type="Pfam" id="PF01381">
    <property type="entry name" value="HTH_3"/>
    <property type="match status" value="1"/>
</dbReference>
<keyword evidence="1" id="KW-0238">DNA-binding</keyword>
<keyword evidence="2" id="KW-1133">Transmembrane helix</keyword>
<dbReference type="EMBL" id="JQBR01000003">
    <property type="protein sequence ID" value="KRN67010.1"/>
    <property type="molecule type" value="Genomic_DNA"/>
</dbReference>
<keyword evidence="2" id="KW-0812">Transmembrane</keyword>
<comment type="caution">
    <text evidence="4">The sequence shown here is derived from an EMBL/GenBank/DDBJ whole genome shotgun (WGS) entry which is preliminary data.</text>
</comment>
<dbReference type="SUPFAM" id="SSF47413">
    <property type="entry name" value="lambda repressor-like DNA-binding domains"/>
    <property type="match status" value="1"/>
</dbReference>
<evidence type="ECO:0000256" key="1">
    <source>
        <dbReference type="ARBA" id="ARBA00023125"/>
    </source>
</evidence>
<dbReference type="STRING" id="319652.IV80_GL001100"/>
<feature type="transmembrane region" description="Helical" evidence="2">
    <location>
        <begin position="181"/>
        <end position="201"/>
    </location>
</feature>
<dbReference type="RefSeq" id="WP_057749831.1">
    <property type="nucleotide sequence ID" value="NZ_BJVH01000004.1"/>
</dbReference>
<organism evidence="4 5">
    <name type="scientific">Pediococcus cellicola</name>
    <dbReference type="NCBI Taxonomy" id="319652"/>
    <lineage>
        <taxon>Bacteria</taxon>
        <taxon>Bacillati</taxon>
        <taxon>Bacillota</taxon>
        <taxon>Bacilli</taxon>
        <taxon>Lactobacillales</taxon>
        <taxon>Lactobacillaceae</taxon>
        <taxon>Pediococcus</taxon>
    </lineage>
</organism>
<dbReference type="GeneID" id="76042905"/>
<dbReference type="SMART" id="SM00530">
    <property type="entry name" value="HTH_XRE"/>
    <property type="match status" value="1"/>
</dbReference>
<dbReference type="Proteomes" id="UP000051568">
    <property type="component" value="Unassembled WGS sequence"/>
</dbReference>
<dbReference type="InterPro" id="IPR001387">
    <property type="entry name" value="Cro/C1-type_HTH"/>
</dbReference>
<dbReference type="PROSITE" id="PS50943">
    <property type="entry name" value="HTH_CROC1"/>
    <property type="match status" value="1"/>
</dbReference>
<dbReference type="AlphaFoldDB" id="A0A0R2IPA2"/>
<dbReference type="OrthoDB" id="9805856at2"/>
<feature type="transmembrane region" description="Helical" evidence="2">
    <location>
        <begin position="140"/>
        <end position="161"/>
    </location>
</feature>
<feature type="transmembrane region" description="Helical" evidence="2">
    <location>
        <begin position="84"/>
        <end position="101"/>
    </location>
</feature>
<evidence type="ECO:0000313" key="4">
    <source>
        <dbReference type="EMBL" id="KRN67010.1"/>
    </source>
</evidence>
<evidence type="ECO:0000259" key="3">
    <source>
        <dbReference type="PROSITE" id="PS50943"/>
    </source>
</evidence>
<dbReference type="PATRIC" id="fig|319652.3.peg.1110"/>
<reference evidence="4 5" key="1">
    <citation type="journal article" date="2015" name="Genome Announc.">
        <title>Expanding the biotechnology potential of lactobacilli through comparative genomics of 213 strains and associated genera.</title>
        <authorList>
            <person name="Sun Z."/>
            <person name="Harris H.M."/>
            <person name="McCann A."/>
            <person name="Guo C."/>
            <person name="Argimon S."/>
            <person name="Zhang W."/>
            <person name="Yang X."/>
            <person name="Jeffery I.B."/>
            <person name="Cooney J.C."/>
            <person name="Kagawa T.F."/>
            <person name="Liu W."/>
            <person name="Song Y."/>
            <person name="Salvetti E."/>
            <person name="Wrobel A."/>
            <person name="Rasinkangas P."/>
            <person name="Parkhill J."/>
            <person name="Rea M.C."/>
            <person name="O'Sullivan O."/>
            <person name="Ritari J."/>
            <person name="Douillard F.P."/>
            <person name="Paul Ross R."/>
            <person name="Yang R."/>
            <person name="Briner A.E."/>
            <person name="Felis G.E."/>
            <person name="de Vos W.M."/>
            <person name="Barrangou R."/>
            <person name="Klaenhammer T.R."/>
            <person name="Caufield P.W."/>
            <person name="Cui Y."/>
            <person name="Zhang H."/>
            <person name="O'Toole P.W."/>
        </authorList>
    </citation>
    <scope>NUCLEOTIDE SEQUENCE [LARGE SCALE GENOMIC DNA]</scope>
    <source>
        <strain evidence="4 5">DSM 17757</strain>
    </source>
</reference>
<gene>
    <name evidence="4" type="ORF">IV80_GL001100</name>
</gene>
<feature type="domain" description="HTH cro/C1-type" evidence="3">
    <location>
        <begin position="7"/>
        <end position="61"/>
    </location>
</feature>
<dbReference type="PANTHER" id="PTHR46558">
    <property type="entry name" value="TRACRIPTIONAL REGULATORY PROTEIN-RELATED-RELATED"/>
    <property type="match status" value="1"/>
</dbReference>
<evidence type="ECO:0000313" key="5">
    <source>
        <dbReference type="Proteomes" id="UP000051568"/>
    </source>
</evidence>
<keyword evidence="2" id="KW-0472">Membrane</keyword>
<dbReference type="InterPro" id="IPR010982">
    <property type="entry name" value="Lambda_DNA-bd_dom_sf"/>
</dbReference>
<proteinExistence type="predicted"/>
<sequence>MEISDKLKQCRINKSLTQAQVAETLHVSRKTISGWENGRSYPDVNSFVKLSDLYGVSLDLLLRDDRVLSYYKEQEKKSLQIRTVAKRAYILNFIMWLLSYVEFFRIAGIHFLLIPVLLAINIIIFMSYYDNWKKLQHPRYAIKISLSFILIFFVHVILNFANYNFISKISNGEVGYVAGFMLGKFTLILLMTLGLMIVVFGRDSLKKTINQN</sequence>
<protein>
    <submittedName>
        <fullName evidence="4">Transcriptional regulator</fullName>
    </submittedName>
</protein>
<dbReference type="Gene3D" id="1.10.260.40">
    <property type="entry name" value="lambda repressor-like DNA-binding domains"/>
    <property type="match status" value="1"/>
</dbReference>
<dbReference type="CDD" id="cd00093">
    <property type="entry name" value="HTH_XRE"/>
    <property type="match status" value="1"/>
</dbReference>